<dbReference type="AlphaFoldDB" id="A0A1H1P0D7"/>
<dbReference type="STRING" id="1203190.GCA_000312345_01809"/>
<name>A0A1H1P0D7_9CORY</name>
<protein>
    <submittedName>
        <fullName evidence="2">Uncharacterized protein</fullName>
    </submittedName>
</protein>
<evidence type="ECO:0000313" key="3">
    <source>
        <dbReference type="Proteomes" id="UP000182237"/>
    </source>
</evidence>
<accession>A0A1H1P0D7</accession>
<evidence type="ECO:0000256" key="1">
    <source>
        <dbReference type="SAM" id="SignalP"/>
    </source>
</evidence>
<sequence>MRKALAPAATLCFALISHVAPCHRSVDQRTRNGTCSVASPGAPGCHDNRVGRQRFPCHFFGTGTTVEVVAGNNEPSVKVRGYEGGVVGFSIPHANSRDSSLADGRLVVDGEDGTTPSYVLSSRETGGTIAAVIPSPESPTELSYSPLAGTRIELDSSTGNVLLYDAGSASTETELLGIAHAPWAVDAAGRHVPTHFEIRQGNLIQVVDHTSANYQYPIVADPSWDEIKSMMAKLEERYGRGQNGCWGKVKYSLEEQPLAHWCCAQWVVAGRGTGPTRMGGFGSATQSRGA</sequence>
<evidence type="ECO:0000313" key="2">
    <source>
        <dbReference type="EMBL" id="SDS04654.1"/>
    </source>
</evidence>
<keyword evidence="1" id="KW-0732">Signal</keyword>
<proteinExistence type="predicted"/>
<gene>
    <name evidence="2" type="ORF">SAMN04488539_0899</name>
</gene>
<organism evidence="2 3">
    <name type="scientific">Corynebacterium timonense</name>
    <dbReference type="NCBI Taxonomy" id="441500"/>
    <lineage>
        <taxon>Bacteria</taxon>
        <taxon>Bacillati</taxon>
        <taxon>Actinomycetota</taxon>
        <taxon>Actinomycetes</taxon>
        <taxon>Mycobacteriales</taxon>
        <taxon>Corynebacteriaceae</taxon>
        <taxon>Corynebacterium</taxon>
    </lineage>
</organism>
<reference evidence="2 3" key="1">
    <citation type="submission" date="2016-10" db="EMBL/GenBank/DDBJ databases">
        <authorList>
            <person name="de Groot N.N."/>
        </authorList>
    </citation>
    <scope>NUCLEOTIDE SEQUENCE [LARGE SCALE GENOMIC DNA]</scope>
    <source>
        <strain evidence="2 3">DSM 45434</strain>
    </source>
</reference>
<feature type="chain" id="PRO_5039553650" evidence="1">
    <location>
        <begin position="20"/>
        <end position="290"/>
    </location>
</feature>
<feature type="signal peptide" evidence="1">
    <location>
        <begin position="1"/>
        <end position="19"/>
    </location>
</feature>
<dbReference type="Proteomes" id="UP000182237">
    <property type="component" value="Chromosome I"/>
</dbReference>
<dbReference type="EMBL" id="LT629765">
    <property type="protein sequence ID" value="SDS04654.1"/>
    <property type="molecule type" value="Genomic_DNA"/>
</dbReference>
<keyword evidence="3" id="KW-1185">Reference proteome</keyword>